<organism evidence="3 4">
    <name type="scientific">Mycobacterium avium (strain 104)</name>
    <dbReference type="NCBI Taxonomy" id="243243"/>
    <lineage>
        <taxon>Bacteria</taxon>
        <taxon>Bacillati</taxon>
        <taxon>Actinomycetota</taxon>
        <taxon>Actinomycetes</taxon>
        <taxon>Mycobacteriales</taxon>
        <taxon>Mycobacteriaceae</taxon>
        <taxon>Mycobacterium</taxon>
        <taxon>Mycobacterium avium complex (MAC)</taxon>
    </lineage>
</organism>
<dbReference type="Pfam" id="PF01668">
    <property type="entry name" value="SmpB"/>
    <property type="match status" value="1"/>
</dbReference>
<evidence type="ECO:0000256" key="1">
    <source>
        <dbReference type="ARBA" id="ARBA00022490"/>
    </source>
</evidence>
<dbReference type="KEGG" id="mav:MAV_4001"/>
<evidence type="ECO:0000313" key="3">
    <source>
        <dbReference type="EMBL" id="ABK64415.1"/>
    </source>
</evidence>
<dbReference type="HOGENOM" id="CLU_3082040_0_0_11"/>
<dbReference type="GO" id="GO:0003723">
    <property type="term" value="F:RNA binding"/>
    <property type="evidence" value="ECO:0007669"/>
    <property type="project" value="UniProtKB-KW"/>
</dbReference>
<dbReference type="EMBL" id="CP000479">
    <property type="protein sequence ID" value="ABK64415.1"/>
    <property type="molecule type" value="Genomic_DNA"/>
</dbReference>
<dbReference type="PANTHER" id="PTHR30308">
    <property type="entry name" value="TMRNA-BINDING COMPONENT OF TRANS-TRANSLATION TAGGING COMPLEX"/>
    <property type="match status" value="1"/>
</dbReference>
<gene>
    <name evidence="3" type="ordered locus">MAV_4001</name>
</gene>
<protein>
    <submittedName>
        <fullName evidence="3">SsrA-binding protein</fullName>
    </submittedName>
</protein>
<dbReference type="InterPro" id="IPR023620">
    <property type="entry name" value="SmpB"/>
</dbReference>
<proteinExistence type="predicted"/>
<reference evidence="3 4" key="1">
    <citation type="submission" date="2006-10" db="EMBL/GenBank/DDBJ databases">
        <authorList>
            <person name="Fleischmann R.D."/>
            <person name="Dodson R.J."/>
            <person name="Haft D.H."/>
            <person name="Merkel J.S."/>
            <person name="Nelson W.C."/>
            <person name="Fraser C.M."/>
        </authorList>
    </citation>
    <scope>NUCLEOTIDE SEQUENCE [LARGE SCALE GENOMIC DNA]</scope>
    <source>
        <strain evidence="3 4">104</strain>
    </source>
</reference>
<dbReference type="GO" id="GO:0070930">
    <property type="term" value="P:trans-translation-dependent protein tagging"/>
    <property type="evidence" value="ECO:0007669"/>
    <property type="project" value="TreeGrafter"/>
</dbReference>
<dbReference type="GO" id="GO:0005829">
    <property type="term" value="C:cytosol"/>
    <property type="evidence" value="ECO:0007669"/>
    <property type="project" value="TreeGrafter"/>
</dbReference>
<name>A0A0H2ZQG3_MYCA1</name>
<dbReference type="InterPro" id="IPR000037">
    <property type="entry name" value="SsrA-bd_prot"/>
</dbReference>
<dbReference type="AlphaFoldDB" id="A0A0H2ZQG3"/>
<dbReference type="PANTHER" id="PTHR30308:SF2">
    <property type="entry name" value="SSRA-BINDING PROTEIN"/>
    <property type="match status" value="1"/>
</dbReference>
<keyword evidence="2" id="KW-0694">RNA-binding</keyword>
<sequence>MMPLSLYFSEGKVKVELALARGKKAYDKRQDLAQRDAQREVVRQLGRRTKGMI</sequence>
<dbReference type="Proteomes" id="UP000001574">
    <property type="component" value="Chromosome"/>
</dbReference>
<keyword evidence="1" id="KW-0963">Cytoplasm</keyword>
<evidence type="ECO:0000256" key="2">
    <source>
        <dbReference type="ARBA" id="ARBA00022884"/>
    </source>
</evidence>
<accession>A0A0H2ZQG3</accession>
<dbReference type="SUPFAM" id="SSF74982">
    <property type="entry name" value="Small protein B (SmpB)"/>
    <property type="match status" value="1"/>
</dbReference>
<evidence type="ECO:0000313" key="4">
    <source>
        <dbReference type="Proteomes" id="UP000001574"/>
    </source>
</evidence>